<feature type="region of interest" description="Disordered" evidence="1">
    <location>
        <begin position="21"/>
        <end position="47"/>
    </location>
</feature>
<evidence type="ECO:0000313" key="3">
    <source>
        <dbReference type="EMBL" id="GLB43200.1"/>
    </source>
</evidence>
<accession>A0A9P3PUK6</accession>
<comment type="caution">
    <text evidence="3">The sequence shown here is derived from an EMBL/GenBank/DDBJ whole genome shotgun (WGS) entry which is preliminary data.</text>
</comment>
<feature type="compositionally biased region" description="Basic and acidic residues" evidence="1">
    <location>
        <begin position="28"/>
        <end position="47"/>
    </location>
</feature>
<dbReference type="AlphaFoldDB" id="A0A9P3PUK6"/>
<sequence>MGPLFTALSFLVTPETLHKQADNASVEPTEKTTVRPSKNKGEVPRETRSVGLPRWVGHRLRRSTSPTVQYVAVVLSALHGWDDLEHVKAVKSVCKVPLRFAENSSRKRTVKDLKSPLTRPDILSSIEIVGFCSSPHPALRLKHLLASLLLSLLTTSGGGASSLLGIRVRRAPRGALRRST</sequence>
<keyword evidence="2" id="KW-1133">Transmembrane helix</keyword>
<dbReference type="Proteomes" id="UP001063166">
    <property type="component" value="Unassembled WGS sequence"/>
</dbReference>
<evidence type="ECO:0000313" key="4">
    <source>
        <dbReference type="Proteomes" id="UP001063166"/>
    </source>
</evidence>
<evidence type="ECO:0000256" key="2">
    <source>
        <dbReference type="SAM" id="Phobius"/>
    </source>
</evidence>
<organism evidence="3 4">
    <name type="scientific">Lyophyllum shimeji</name>
    <name type="common">Hon-shimeji</name>
    <name type="synonym">Tricholoma shimeji</name>
    <dbReference type="NCBI Taxonomy" id="47721"/>
    <lineage>
        <taxon>Eukaryota</taxon>
        <taxon>Fungi</taxon>
        <taxon>Dikarya</taxon>
        <taxon>Basidiomycota</taxon>
        <taxon>Agaricomycotina</taxon>
        <taxon>Agaricomycetes</taxon>
        <taxon>Agaricomycetidae</taxon>
        <taxon>Agaricales</taxon>
        <taxon>Tricholomatineae</taxon>
        <taxon>Lyophyllaceae</taxon>
        <taxon>Lyophyllum</taxon>
    </lineage>
</organism>
<reference evidence="3" key="1">
    <citation type="submission" date="2022-07" db="EMBL/GenBank/DDBJ databases">
        <title>The genome of Lyophyllum shimeji provides insight into the initial evolution of ectomycorrhizal fungal genome.</title>
        <authorList>
            <person name="Kobayashi Y."/>
            <person name="Shibata T."/>
            <person name="Hirakawa H."/>
            <person name="Shigenobu S."/>
            <person name="Nishiyama T."/>
            <person name="Yamada A."/>
            <person name="Hasebe M."/>
            <person name="Kawaguchi M."/>
        </authorList>
    </citation>
    <scope>NUCLEOTIDE SEQUENCE</scope>
    <source>
        <strain evidence="3">AT787</strain>
    </source>
</reference>
<gene>
    <name evidence="3" type="ORF">LshimejAT787_1301010</name>
</gene>
<protein>
    <submittedName>
        <fullName evidence="3">Uncharacterized protein</fullName>
    </submittedName>
</protein>
<evidence type="ECO:0000256" key="1">
    <source>
        <dbReference type="SAM" id="MobiDB-lite"/>
    </source>
</evidence>
<name>A0A9P3PUK6_LYOSH</name>
<keyword evidence="2" id="KW-0472">Membrane</keyword>
<proteinExistence type="predicted"/>
<feature type="transmembrane region" description="Helical" evidence="2">
    <location>
        <begin position="144"/>
        <end position="168"/>
    </location>
</feature>
<dbReference type="EMBL" id="BRPK01000013">
    <property type="protein sequence ID" value="GLB43200.1"/>
    <property type="molecule type" value="Genomic_DNA"/>
</dbReference>
<keyword evidence="4" id="KW-1185">Reference proteome</keyword>
<keyword evidence="2" id="KW-0812">Transmembrane</keyword>